<dbReference type="EMBL" id="LYRP01000003">
    <property type="protein sequence ID" value="OAT77916.1"/>
    <property type="molecule type" value="Genomic_DNA"/>
</dbReference>
<sequence>MPHTDPCRILVVDDHPLIRKGVRQLIELEDDLVIIGEAEDGQQTLDQVAALMPDLIILDLNMSGMSGLEALRILRAQQTIAHVLILTISDAPEDMQAALAAGADDYLVKDNDPELLLSAIKTGAERGRERRHHQQK</sequence>
<dbReference type="PROSITE" id="PS50110">
    <property type="entry name" value="RESPONSE_REGULATORY"/>
    <property type="match status" value="1"/>
</dbReference>
<evidence type="ECO:0000313" key="6">
    <source>
        <dbReference type="EMBL" id="OAT77916.1"/>
    </source>
</evidence>
<dbReference type="SMART" id="SM00448">
    <property type="entry name" value="REC"/>
    <property type="match status" value="1"/>
</dbReference>
<dbReference type="PANTHER" id="PTHR43214:SF41">
    <property type="entry name" value="NITRATE_NITRITE RESPONSE REGULATOR PROTEIN NARP"/>
    <property type="match status" value="1"/>
</dbReference>
<dbReference type="Pfam" id="PF00072">
    <property type="entry name" value="Response_reg"/>
    <property type="match status" value="1"/>
</dbReference>
<dbReference type="PANTHER" id="PTHR43214">
    <property type="entry name" value="TWO-COMPONENT RESPONSE REGULATOR"/>
    <property type="match status" value="1"/>
</dbReference>
<protein>
    <recommendedName>
        <fullName evidence="5">Response regulatory domain-containing protein</fullName>
    </recommendedName>
</protein>
<dbReference type="RefSeq" id="WP_064595858.1">
    <property type="nucleotide sequence ID" value="NZ_JBDJAE010000012.1"/>
</dbReference>
<dbReference type="Proteomes" id="UP000078225">
    <property type="component" value="Unassembled WGS sequence"/>
</dbReference>
<dbReference type="SUPFAM" id="SSF52172">
    <property type="entry name" value="CheY-like"/>
    <property type="match status" value="1"/>
</dbReference>
<keyword evidence="2" id="KW-0238">DNA-binding</keyword>
<proteinExistence type="predicted"/>
<keyword evidence="1" id="KW-0805">Transcription regulation</keyword>
<dbReference type="STRING" id="1691903.A9B99_18710"/>
<feature type="domain" description="Response regulatory" evidence="5">
    <location>
        <begin position="8"/>
        <end position="124"/>
    </location>
</feature>
<feature type="modified residue" description="4-aspartylphosphate" evidence="4">
    <location>
        <position position="59"/>
    </location>
</feature>
<keyword evidence="7" id="KW-1185">Reference proteome</keyword>
<evidence type="ECO:0000256" key="1">
    <source>
        <dbReference type="ARBA" id="ARBA00023015"/>
    </source>
</evidence>
<dbReference type="InterPro" id="IPR001789">
    <property type="entry name" value="Sig_transdc_resp-reg_receiver"/>
</dbReference>
<dbReference type="InterPro" id="IPR039420">
    <property type="entry name" value="WalR-like"/>
</dbReference>
<gene>
    <name evidence="6" type="ORF">A9B99_18710</name>
</gene>
<name>A0A1B7L6L2_9ENTR</name>
<evidence type="ECO:0000256" key="2">
    <source>
        <dbReference type="ARBA" id="ARBA00023125"/>
    </source>
</evidence>
<comment type="caution">
    <text evidence="6">The sequence shown here is derived from an EMBL/GenBank/DDBJ whole genome shotgun (WGS) entry which is preliminary data.</text>
</comment>
<dbReference type="Gene3D" id="3.40.50.2300">
    <property type="match status" value="1"/>
</dbReference>
<dbReference type="InterPro" id="IPR011006">
    <property type="entry name" value="CheY-like_superfamily"/>
</dbReference>
<evidence type="ECO:0000256" key="3">
    <source>
        <dbReference type="ARBA" id="ARBA00023163"/>
    </source>
</evidence>
<reference evidence="7" key="1">
    <citation type="submission" date="2016-05" db="EMBL/GenBank/DDBJ databases">
        <authorList>
            <person name="Behera P."/>
            <person name="Vaishampayan P."/>
            <person name="Singh N."/>
            <person name="Raina V."/>
            <person name="Suar M."/>
            <person name="Pattnaik A."/>
            <person name="Rastogi G."/>
        </authorList>
    </citation>
    <scope>NUCLEOTIDE SEQUENCE [LARGE SCALE GENOMIC DNA]</scope>
    <source>
        <strain evidence="7">MP23</strain>
    </source>
</reference>
<evidence type="ECO:0000259" key="5">
    <source>
        <dbReference type="PROSITE" id="PS50110"/>
    </source>
</evidence>
<dbReference type="GO" id="GO:0000160">
    <property type="term" value="P:phosphorelay signal transduction system"/>
    <property type="evidence" value="ECO:0007669"/>
    <property type="project" value="InterPro"/>
</dbReference>
<dbReference type="GO" id="GO:0003677">
    <property type="term" value="F:DNA binding"/>
    <property type="evidence" value="ECO:0007669"/>
    <property type="project" value="UniProtKB-KW"/>
</dbReference>
<keyword evidence="3" id="KW-0804">Transcription</keyword>
<dbReference type="AlphaFoldDB" id="A0A1B7L6L2"/>
<keyword evidence="4" id="KW-0597">Phosphoprotein</keyword>
<organism evidence="6 7">
    <name type="scientific">Mangrovibacter phragmitis</name>
    <dbReference type="NCBI Taxonomy" id="1691903"/>
    <lineage>
        <taxon>Bacteria</taxon>
        <taxon>Pseudomonadati</taxon>
        <taxon>Pseudomonadota</taxon>
        <taxon>Gammaproteobacteria</taxon>
        <taxon>Enterobacterales</taxon>
        <taxon>Enterobacteriaceae</taxon>
        <taxon>Mangrovibacter</taxon>
    </lineage>
</organism>
<evidence type="ECO:0000256" key="4">
    <source>
        <dbReference type="PROSITE-ProRule" id="PRU00169"/>
    </source>
</evidence>
<evidence type="ECO:0000313" key="7">
    <source>
        <dbReference type="Proteomes" id="UP000078225"/>
    </source>
</evidence>
<accession>A0A1B7L6L2</accession>